<dbReference type="HOGENOM" id="CLU_064653_3_0_4"/>
<name>Q47EP5_DECAR</name>
<protein>
    <submittedName>
        <fullName evidence="1">SOS cell division inhibitor SulA</fullName>
    </submittedName>
</protein>
<dbReference type="eggNOG" id="COG4544">
    <property type="taxonomic scope" value="Bacteria"/>
</dbReference>
<dbReference type="InterPro" id="IPR027417">
    <property type="entry name" value="P-loop_NTPase"/>
</dbReference>
<dbReference type="NCBIfam" id="NF033429">
    <property type="entry name" value="ImuA_translesion"/>
    <property type="match status" value="1"/>
</dbReference>
<keyword evidence="1" id="KW-0132">Cell division</keyword>
<dbReference type="EMBL" id="CP000089">
    <property type="protein sequence ID" value="AAZ46686.1"/>
    <property type="molecule type" value="Genomic_DNA"/>
</dbReference>
<evidence type="ECO:0000313" key="1">
    <source>
        <dbReference type="EMBL" id="AAZ46686.1"/>
    </source>
</evidence>
<dbReference type="STRING" id="159087.Daro_1940"/>
<dbReference type="KEGG" id="dar:Daro_1940"/>
<sequence length="240" mass="24933">MPVPSSLALADVLARGDVWRGDMLASLPEAAIPSGHAELDAELPGGGWPRGNLTEILVDRGSVGEMSLLLPALAKLSAEGGWLALVAPPWQPHAPAWAAAGLALERLVIVQAGRNVAWCVEQLLASGGFAGVLAWPEAGIDARALRRLQVAAEGRPVFACLWRSTAVAQVPSPAPLRLMLNTGREAGHGELSVRIIKRRGRPVSRSLALSIPRPGRSSRAVAGPALSLVADRGIAATPVA</sequence>
<organism evidence="1">
    <name type="scientific">Dechloromonas aromatica (strain RCB)</name>
    <dbReference type="NCBI Taxonomy" id="159087"/>
    <lineage>
        <taxon>Bacteria</taxon>
        <taxon>Pseudomonadati</taxon>
        <taxon>Pseudomonadota</taxon>
        <taxon>Betaproteobacteria</taxon>
        <taxon>Rhodocyclales</taxon>
        <taxon>Azonexaceae</taxon>
        <taxon>Dechloromonas</taxon>
    </lineage>
</organism>
<dbReference type="PIRSF" id="PIRSF037290">
    <property type="entry name" value="UCP037290"/>
    <property type="match status" value="1"/>
</dbReference>
<dbReference type="OrthoDB" id="9811176at2"/>
<dbReference type="GO" id="GO:0051301">
    <property type="term" value="P:cell division"/>
    <property type="evidence" value="ECO:0007669"/>
    <property type="project" value="UniProtKB-KW"/>
</dbReference>
<gene>
    <name evidence="1" type="ordered locus">Daro_1940</name>
</gene>
<accession>Q47EP5</accession>
<dbReference type="Gene3D" id="3.40.50.300">
    <property type="entry name" value="P-loop containing nucleotide triphosphate hydrolases"/>
    <property type="match status" value="1"/>
</dbReference>
<keyword evidence="1" id="KW-0131">Cell cycle</keyword>
<dbReference type="SUPFAM" id="SSF52540">
    <property type="entry name" value="P-loop containing nucleoside triphosphate hydrolases"/>
    <property type="match status" value="1"/>
</dbReference>
<dbReference type="InterPro" id="IPR017166">
    <property type="entry name" value="UCP037290"/>
</dbReference>
<reference evidence="1" key="1">
    <citation type="submission" date="2005-08" db="EMBL/GenBank/DDBJ databases">
        <title>Complete sequence of Dechloromonas aromatica RCB.</title>
        <authorList>
            <person name="Salinero K.K."/>
            <person name="Copeland A."/>
            <person name="Lucas S."/>
            <person name="Lapidus A."/>
            <person name="Barry K."/>
            <person name="Detter J.C."/>
            <person name="Glavina T."/>
            <person name="Hammon N."/>
            <person name="Israni S."/>
            <person name="Pitluck S."/>
            <person name="Di Bartolo G."/>
            <person name="Trong S."/>
            <person name="Schmutz J."/>
            <person name="Larimer F."/>
            <person name="Land M."/>
            <person name="Ivanova N."/>
            <person name="Richardson P."/>
        </authorList>
    </citation>
    <scope>NUCLEOTIDE SEQUENCE</scope>
    <source>
        <strain evidence="1">RCB</strain>
    </source>
</reference>
<dbReference type="AlphaFoldDB" id="Q47EP5"/>
<proteinExistence type="predicted"/>
<dbReference type="InterPro" id="IPR047610">
    <property type="entry name" value="ImuA_translesion"/>
</dbReference>